<dbReference type="Gene3D" id="3.40.1090.10">
    <property type="entry name" value="Cytosolic phospholipase A2 catalytic domain"/>
    <property type="match status" value="1"/>
</dbReference>
<proteinExistence type="predicted"/>
<evidence type="ECO:0000256" key="1">
    <source>
        <dbReference type="ARBA" id="ARBA00022801"/>
    </source>
</evidence>
<keyword evidence="3" id="KW-0443">Lipid metabolism</keyword>
<evidence type="ECO:0000256" key="3">
    <source>
        <dbReference type="ARBA" id="ARBA00023098"/>
    </source>
</evidence>
<keyword evidence="2" id="KW-0442">Lipid degradation</keyword>
<dbReference type="GO" id="GO:0016042">
    <property type="term" value="P:lipid catabolic process"/>
    <property type="evidence" value="ECO:0007669"/>
    <property type="project" value="UniProtKB-KW"/>
</dbReference>
<dbReference type="InterPro" id="IPR050301">
    <property type="entry name" value="NTE"/>
</dbReference>
<evidence type="ECO:0000256" key="2">
    <source>
        <dbReference type="ARBA" id="ARBA00022963"/>
    </source>
</evidence>
<evidence type="ECO:0000259" key="5">
    <source>
        <dbReference type="PROSITE" id="PS51635"/>
    </source>
</evidence>
<dbReference type="PANTHER" id="PTHR14226">
    <property type="entry name" value="NEUROPATHY TARGET ESTERASE/SWISS CHEESE D.MELANOGASTER"/>
    <property type="match status" value="1"/>
</dbReference>
<comment type="caution">
    <text evidence="4">Lacks conserved residue(s) required for the propagation of feature annotation.</text>
</comment>
<evidence type="ECO:0000256" key="4">
    <source>
        <dbReference type="PROSITE-ProRule" id="PRU01161"/>
    </source>
</evidence>
<dbReference type="InterPro" id="IPR002641">
    <property type="entry name" value="PNPLA_dom"/>
</dbReference>
<name>A0A7S1YRS0_9STRA</name>
<organism evidence="6">
    <name type="scientific">Ditylum brightwellii</name>
    <dbReference type="NCBI Taxonomy" id="49249"/>
    <lineage>
        <taxon>Eukaryota</taxon>
        <taxon>Sar</taxon>
        <taxon>Stramenopiles</taxon>
        <taxon>Ochrophyta</taxon>
        <taxon>Bacillariophyta</taxon>
        <taxon>Mediophyceae</taxon>
        <taxon>Lithodesmiophycidae</taxon>
        <taxon>Lithodesmiales</taxon>
        <taxon>Lithodesmiaceae</taxon>
        <taxon>Ditylum</taxon>
    </lineage>
</organism>
<evidence type="ECO:0000313" key="6">
    <source>
        <dbReference type="EMBL" id="CAD9317403.1"/>
    </source>
</evidence>
<protein>
    <recommendedName>
        <fullName evidence="5">PNPLA domain-containing protein</fullName>
    </recommendedName>
</protein>
<dbReference type="EMBL" id="HBGN01005905">
    <property type="protein sequence ID" value="CAD9317403.1"/>
    <property type="molecule type" value="Transcribed_RNA"/>
</dbReference>
<dbReference type="AlphaFoldDB" id="A0A7S1YRS0"/>
<dbReference type="SUPFAM" id="SSF52151">
    <property type="entry name" value="FabD/lysophospholipase-like"/>
    <property type="match status" value="1"/>
</dbReference>
<dbReference type="PANTHER" id="PTHR14226:SF29">
    <property type="entry name" value="NEUROPATHY TARGET ESTERASE SWS"/>
    <property type="match status" value="1"/>
</dbReference>
<sequence>MMSSVWEKLSDLTLPLTSIFSGKRFNQGIKRILGNNVRIQDTVLTFFCISVDVQKRKQVVHEKGLLWKYVRASMSLSGYLPPICEDGSMLVDGGYLNAVPADVMREFNGTHTVISVDVSAEMVRNYYNYGSHLNGWWLLWNSLNPFVETVNVPSMTDINDTLRWVSSDRHRETVKDSADLNLRPPVGQYNTLAYEKFDELVEVGYNYAKPIVDKWVQNNPQLVSSRLKKRNIAAAASILAGKEKSGVDKVS</sequence>
<dbReference type="GO" id="GO:0052689">
    <property type="term" value="F:carboxylic ester hydrolase activity"/>
    <property type="evidence" value="ECO:0007669"/>
    <property type="project" value="UniProtKB-ARBA"/>
</dbReference>
<dbReference type="Pfam" id="PF01734">
    <property type="entry name" value="Patatin"/>
    <property type="match status" value="1"/>
</dbReference>
<feature type="domain" description="PNPLA" evidence="5">
    <location>
        <begin position="1"/>
        <end position="105"/>
    </location>
</feature>
<accession>A0A7S1YRS0</accession>
<keyword evidence="1" id="KW-0378">Hydrolase</keyword>
<gene>
    <name evidence="6" type="ORF">DBRI1063_LOCUS3811</name>
</gene>
<reference evidence="6" key="1">
    <citation type="submission" date="2021-01" db="EMBL/GenBank/DDBJ databases">
        <authorList>
            <person name="Corre E."/>
            <person name="Pelletier E."/>
            <person name="Niang G."/>
            <person name="Scheremetjew M."/>
            <person name="Finn R."/>
            <person name="Kale V."/>
            <person name="Holt S."/>
            <person name="Cochrane G."/>
            <person name="Meng A."/>
            <person name="Brown T."/>
            <person name="Cohen L."/>
        </authorList>
    </citation>
    <scope>NUCLEOTIDE SEQUENCE</scope>
    <source>
        <strain evidence="6">Pop2</strain>
    </source>
</reference>
<dbReference type="PROSITE" id="PS51635">
    <property type="entry name" value="PNPLA"/>
    <property type="match status" value="1"/>
</dbReference>
<dbReference type="GO" id="GO:0016298">
    <property type="term" value="F:lipase activity"/>
    <property type="evidence" value="ECO:0007669"/>
    <property type="project" value="UniProtKB-ARBA"/>
</dbReference>
<feature type="short sequence motif" description="DGA/G" evidence="4">
    <location>
        <begin position="92"/>
        <end position="94"/>
    </location>
</feature>
<dbReference type="InterPro" id="IPR016035">
    <property type="entry name" value="Acyl_Trfase/lysoPLipase"/>
</dbReference>